<keyword evidence="3" id="KW-1185">Reference proteome</keyword>
<name>A0A154PFW1_DUFNO</name>
<proteinExistence type="predicted"/>
<dbReference type="AlphaFoldDB" id="A0A154PFW1"/>
<dbReference type="EMBL" id="KQ434887">
    <property type="protein sequence ID" value="KZC10208.1"/>
    <property type="molecule type" value="Genomic_DNA"/>
</dbReference>
<protein>
    <submittedName>
        <fullName evidence="2">Uncharacterized protein</fullName>
    </submittedName>
</protein>
<feature type="compositionally biased region" description="Basic and acidic residues" evidence="1">
    <location>
        <begin position="198"/>
        <end position="212"/>
    </location>
</feature>
<feature type="compositionally biased region" description="Pro residues" evidence="1">
    <location>
        <begin position="447"/>
        <end position="462"/>
    </location>
</feature>
<feature type="region of interest" description="Disordered" evidence="1">
    <location>
        <begin position="187"/>
        <end position="214"/>
    </location>
</feature>
<evidence type="ECO:0000256" key="1">
    <source>
        <dbReference type="SAM" id="MobiDB-lite"/>
    </source>
</evidence>
<feature type="compositionally biased region" description="Low complexity" evidence="1">
    <location>
        <begin position="398"/>
        <end position="408"/>
    </location>
</feature>
<dbReference type="STRING" id="178035.A0A154PFW1"/>
<feature type="region of interest" description="Disordered" evidence="1">
    <location>
        <begin position="257"/>
        <end position="278"/>
    </location>
</feature>
<sequence>MEGMHGPSKLFLGQFVGPVSQDRVKRTVTQDSRTESSEQSLRTVAPIDRILELSNNQVGDQNEQLDGTSVQIPAISTKTSVVILTLVLRAGYAVEDNLLRGRRSTCGKAPISQGIQIVISLHQQNSAPYMWGRISTNTEDPFKPRTKVTLRSPEKFSARERSHSLSEIALKLNKEISIISLSECEEDSPKQVGKRKRVSETQDPGRSRKDNVDTEVEELADKIKKINAMAKATMIPDDLKKAIAETARALSRLQVANKNRSKGMKEAPEEKTKEEGNRKMEPMVCSKCGTDIKKIDAETQTIDSKDINEDILTEQIRSCNNPNKFAELLNLAWPEKAYQKTRIEKGRIEDIDKEWDLVIVTEGNFDNPHNIKIIENPHEYEAIKKQEAKPGEMAYLNRQGRGTSSSPRPGRPRPPPESRAGALAATEAVHETGPPPSWAAIYAAPTPGSPWPPWPPPPRPDG</sequence>
<feature type="compositionally biased region" description="Basic and acidic residues" evidence="1">
    <location>
        <begin position="263"/>
        <end position="278"/>
    </location>
</feature>
<organism evidence="2 3">
    <name type="scientific">Dufourea novaeangliae</name>
    <name type="common">Sweat bee</name>
    <dbReference type="NCBI Taxonomy" id="178035"/>
    <lineage>
        <taxon>Eukaryota</taxon>
        <taxon>Metazoa</taxon>
        <taxon>Ecdysozoa</taxon>
        <taxon>Arthropoda</taxon>
        <taxon>Hexapoda</taxon>
        <taxon>Insecta</taxon>
        <taxon>Pterygota</taxon>
        <taxon>Neoptera</taxon>
        <taxon>Endopterygota</taxon>
        <taxon>Hymenoptera</taxon>
        <taxon>Apocrita</taxon>
        <taxon>Aculeata</taxon>
        <taxon>Apoidea</taxon>
        <taxon>Anthophila</taxon>
        <taxon>Halictidae</taxon>
        <taxon>Rophitinae</taxon>
        <taxon>Dufourea</taxon>
    </lineage>
</organism>
<dbReference type="OrthoDB" id="7617242at2759"/>
<evidence type="ECO:0000313" key="3">
    <source>
        <dbReference type="Proteomes" id="UP000076502"/>
    </source>
</evidence>
<feature type="region of interest" description="Disordered" evidence="1">
    <location>
        <begin position="397"/>
        <end position="462"/>
    </location>
</feature>
<gene>
    <name evidence="2" type="ORF">WN55_01926</name>
</gene>
<reference evidence="2 3" key="1">
    <citation type="submission" date="2015-07" db="EMBL/GenBank/DDBJ databases">
        <title>The genome of Dufourea novaeangliae.</title>
        <authorList>
            <person name="Pan H."/>
            <person name="Kapheim K."/>
        </authorList>
    </citation>
    <scope>NUCLEOTIDE SEQUENCE [LARGE SCALE GENOMIC DNA]</scope>
    <source>
        <strain evidence="2">0120121106</strain>
        <tissue evidence="2">Whole body</tissue>
    </source>
</reference>
<evidence type="ECO:0000313" key="2">
    <source>
        <dbReference type="EMBL" id="KZC10208.1"/>
    </source>
</evidence>
<accession>A0A154PFW1</accession>
<dbReference type="Proteomes" id="UP000076502">
    <property type="component" value="Unassembled WGS sequence"/>
</dbReference>